<dbReference type="RefSeq" id="WP_049695171.1">
    <property type="nucleotide sequence ID" value="NZ_CP016540.2"/>
</dbReference>
<dbReference type="Gene3D" id="3.40.50.1110">
    <property type="entry name" value="SGNH hydrolase"/>
    <property type="match status" value="1"/>
</dbReference>
<dbReference type="STRING" id="1302659.I858_011100"/>
<keyword evidence="4" id="KW-1185">Reference proteome</keyword>
<dbReference type="OrthoDB" id="2451965at2"/>
<evidence type="ECO:0000313" key="4">
    <source>
        <dbReference type="Proteomes" id="UP000053354"/>
    </source>
</evidence>
<evidence type="ECO:0000256" key="2">
    <source>
        <dbReference type="SAM" id="Phobius"/>
    </source>
</evidence>
<evidence type="ECO:0000256" key="1">
    <source>
        <dbReference type="SAM" id="MobiDB-lite"/>
    </source>
</evidence>
<dbReference type="EMBL" id="CP016540">
    <property type="protein sequence ID" value="ANU27534.1"/>
    <property type="molecule type" value="Genomic_DNA"/>
</dbReference>
<accession>A0A1B1S2X1</accession>
<dbReference type="KEGG" id="pll:I858_011100"/>
<gene>
    <name evidence="3" type="ORF">I858_011100</name>
</gene>
<protein>
    <submittedName>
        <fullName evidence="3">Epsx protein</fullName>
    </submittedName>
</protein>
<feature type="compositionally biased region" description="Basic and acidic residues" evidence="1">
    <location>
        <begin position="43"/>
        <end position="60"/>
    </location>
</feature>
<dbReference type="Proteomes" id="UP000053354">
    <property type="component" value="Chromosome"/>
</dbReference>
<dbReference type="InterPro" id="IPR036514">
    <property type="entry name" value="SGNH_hydro_sf"/>
</dbReference>
<dbReference type="SUPFAM" id="SSF52266">
    <property type="entry name" value="SGNH hydrolase"/>
    <property type="match status" value="1"/>
</dbReference>
<organism evidence="3 4">
    <name type="scientific">Planococcus versutus</name>
    <dbReference type="NCBI Taxonomy" id="1302659"/>
    <lineage>
        <taxon>Bacteria</taxon>
        <taxon>Bacillati</taxon>
        <taxon>Bacillota</taxon>
        <taxon>Bacilli</taxon>
        <taxon>Bacillales</taxon>
        <taxon>Caryophanaceae</taxon>
        <taxon>Planococcus</taxon>
    </lineage>
</organism>
<keyword evidence="2" id="KW-0472">Membrane</keyword>
<feature type="transmembrane region" description="Helical" evidence="2">
    <location>
        <begin position="6"/>
        <end position="26"/>
    </location>
</feature>
<feature type="region of interest" description="Disordered" evidence="1">
    <location>
        <begin position="37"/>
        <end position="60"/>
    </location>
</feature>
<keyword evidence="2" id="KW-0812">Transmembrane</keyword>
<name>A0A1B1S2X1_9BACL</name>
<dbReference type="AlphaFoldDB" id="A0A1B1S2X1"/>
<keyword evidence="2" id="KW-1133">Transmembrane helix</keyword>
<reference evidence="3" key="1">
    <citation type="submission" date="2016-10" db="EMBL/GenBank/DDBJ databases">
        <authorList>
            <person name="See-Too W.S."/>
        </authorList>
    </citation>
    <scope>NUCLEOTIDE SEQUENCE</scope>
    <source>
        <strain evidence="3">L10.15</strain>
    </source>
</reference>
<dbReference type="CDD" id="cd00229">
    <property type="entry name" value="SGNH_hydrolase"/>
    <property type="match status" value="1"/>
</dbReference>
<evidence type="ECO:0000313" key="3">
    <source>
        <dbReference type="EMBL" id="ANU27534.1"/>
    </source>
</evidence>
<sequence length="265" mass="29674">MKLTKIAAIAAVIICMIVLVFSYLTWQDKLENVLEPSDSAQAKTEKKSTSEEKEDPARKESVDLMNIEKLTANMDQDVQDLFSARADSGENVKLLIAGSAALESGDPGYAELLKTSLESAYADFIEVDVLSIEGTSDSLKRADLSKGYDVVLLEPMTLMNNDRIAIEQEREHIKAFEDNLQREVNDAIVILHPPQPIFGAGYYLAQVSALREFSTIYSYDYIDHWSAWPDTDDDKLKDYLTEDGLPNDKGAELWATELETYFIAN</sequence>
<proteinExistence type="predicted"/>